<evidence type="ECO:0000313" key="2">
    <source>
        <dbReference type="EMBL" id="ALG96863.1"/>
    </source>
</evidence>
<name>A0A0N9P764_9VIRU</name>
<reference evidence="2 3" key="1">
    <citation type="journal article" date="2015" name="Environ. Microbiol.">
        <title>Novel viral genomes identified from six metagenomes reveal wide distribution of archaeal viruses and high viral diversity in terrestrial hot springs.</title>
        <authorList>
            <person name="Gudbergsdottir S.R."/>
            <person name="Menzel P."/>
            <person name="Krogh A."/>
            <person name="Young M."/>
            <person name="Peng X."/>
        </authorList>
    </citation>
    <scope>NUCLEOTIDE SEQUENCE [LARGE SCALE GENOMIC DNA]</scope>
    <source>
        <strain evidence="2 3">ABV3</strain>
    </source>
</reference>
<keyword evidence="1" id="KW-0812">Transmembrane</keyword>
<protein>
    <submittedName>
        <fullName evidence="2">Uncharacterized protein</fullName>
    </submittedName>
</protein>
<feature type="transmembrane region" description="Helical" evidence="1">
    <location>
        <begin position="137"/>
        <end position="160"/>
    </location>
</feature>
<keyword evidence="3" id="KW-1185">Reference proteome</keyword>
<dbReference type="GeneID" id="26625141"/>
<keyword evidence="1" id="KW-1133">Transmembrane helix</keyword>
<keyword evidence="1" id="KW-0472">Membrane</keyword>
<accession>A0A0N9P764</accession>
<feature type="transmembrane region" description="Helical" evidence="1">
    <location>
        <begin position="73"/>
        <end position="92"/>
    </location>
</feature>
<dbReference type="KEGG" id="vg:26625141"/>
<feature type="transmembrane region" description="Helical" evidence="1">
    <location>
        <begin position="41"/>
        <end position="61"/>
    </location>
</feature>
<dbReference type="RefSeq" id="YP_009197940.1">
    <property type="nucleotide sequence ID" value="NC_028787.1"/>
</dbReference>
<dbReference type="OrthoDB" id="28201at10239"/>
<sequence length="175" mass="19551">MSETTSELLSELLTELTVSLFPQINIICSLLPPVFTNLVDVLINLPIILLYLITLPVRFFVCFLAQLINVSPWCLIFNLFPMISMVCPFLTASPSEYSCYGNCPYCVSSECVQFPPCFSILCTACKYSIFNKIFCDFGVVLLSMIQPLTVLINIITVPIFHKALCLNVNPEICNG</sequence>
<organism evidence="2 3">
    <name type="scientific">Acidianus bottle-shaped virus 3 strain ABV3</name>
    <dbReference type="NCBI Taxonomy" id="1732174"/>
    <lineage>
        <taxon>Viruses</taxon>
        <taxon>Viruses incertae sedis</taxon>
        <taxon>Ampullaviridae</taxon>
        <taxon>Bottigliavirus</taxon>
        <taxon>Bottigliavirus krisuvikense</taxon>
        <taxon>Bottigliavirus ABV3</taxon>
    </lineage>
</organism>
<evidence type="ECO:0000256" key="1">
    <source>
        <dbReference type="SAM" id="Phobius"/>
    </source>
</evidence>
<dbReference type="EMBL" id="KP282674">
    <property type="protein sequence ID" value="ALG96863.1"/>
    <property type="molecule type" value="Genomic_DNA"/>
</dbReference>
<evidence type="ECO:0000313" key="3">
    <source>
        <dbReference type="Proteomes" id="UP000202152"/>
    </source>
</evidence>
<dbReference type="Proteomes" id="UP000202152">
    <property type="component" value="Segment"/>
</dbReference>
<proteinExistence type="predicted"/>